<proteinExistence type="predicted"/>
<dbReference type="Proteomes" id="UP001221142">
    <property type="component" value="Unassembled WGS sequence"/>
</dbReference>
<organism evidence="2 3">
    <name type="scientific">Roridomyces roridus</name>
    <dbReference type="NCBI Taxonomy" id="1738132"/>
    <lineage>
        <taxon>Eukaryota</taxon>
        <taxon>Fungi</taxon>
        <taxon>Dikarya</taxon>
        <taxon>Basidiomycota</taxon>
        <taxon>Agaricomycotina</taxon>
        <taxon>Agaricomycetes</taxon>
        <taxon>Agaricomycetidae</taxon>
        <taxon>Agaricales</taxon>
        <taxon>Marasmiineae</taxon>
        <taxon>Mycenaceae</taxon>
        <taxon>Roridomyces</taxon>
    </lineage>
</organism>
<comment type="caution">
    <text evidence="2">The sequence shown here is derived from an EMBL/GenBank/DDBJ whole genome shotgun (WGS) entry which is preliminary data.</text>
</comment>
<protein>
    <submittedName>
        <fullName evidence="2">Uncharacterized protein</fullName>
    </submittedName>
</protein>
<keyword evidence="3" id="KW-1185">Reference proteome</keyword>
<feature type="region of interest" description="Disordered" evidence="1">
    <location>
        <begin position="80"/>
        <end position="103"/>
    </location>
</feature>
<evidence type="ECO:0000313" key="2">
    <source>
        <dbReference type="EMBL" id="KAJ7630360.1"/>
    </source>
</evidence>
<feature type="compositionally biased region" description="Polar residues" evidence="1">
    <location>
        <begin position="80"/>
        <end position="91"/>
    </location>
</feature>
<dbReference type="AlphaFoldDB" id="A0AAD7BTJ1"/>
<evidence type="ECO:0000256" key="1">
    <source>
        <dbReference type="SAM" id="MobiDB-lite"/>
    </source>
</evidence>
<gene>
    <name evidence="2" type="ORF">FB45DRAFT_915294</name>
</gene>
<name>A0AAD7BTJ1_9AGAR</name>
<accession>A0AAD7BTJ1</accession>
<sequence>MTVSDADRIRIAVALTALKFKPADQSCASYVLHLRSIFPPSAPAAPTTDGSWKSHALALEKDLEKMKEKYQAEQIKVLSSSVPATEPSGSQPVKRKPKKKTTDKIPARADLETVLASLDGRPDFVCLPDSESLFSNFSALNQLTSVLGASETAVTTAQRSLLVSTAVRCITALSVVLHPILRSTGTTASQATTLHTLTVLLHHLTSSSIPLLFRKSKSNANSLLNKVLDALITFIFNPILESFSPLSHRYLASLFSPTSSDNLPTDLRPDVLRMFQSGFSPLVSIAAAYELDLRSTLALTALRELEGLFPEARVPWTHDSRVNALARKDALWYTCTALHTLFGPIKDCWTSSGSPGAISEGRIADAFSRIVSRCRGCRTDPDVNVGGEDMDEVGYGMILGIMERFWAMV</sequence>
<reference evidence="2" key="1">
    <citation type="submission" date="2023-03" db="EMBL/GenBank/DDBJ databases">
        <title>Massive genome expansion in bonnet fungi (Mycena s.s.) driven by repeated elements and novel gene families across ecological guilds.</title>
        <authorList>
            <consortium name="Lawrence Berkeley National Laboratory"/>
            <person name="Harder C.B."/>
            <person name="Miyauchi S."/>
            <person name="Viragh M."/>
            <person name="Kuo A."/>
            <person name="Thoen E."/>
            <person name="Andreopoulos B."/>
            <person name="Lu D."/>
            <person name="Skrede I."/>
            <person name="Drula E."/>
            <person name="Henrissat B."/>
            <person name="Morin E."/>
            <person name="Kohler A."/>
            <person name="Barry K."/>
            <person name="LaButti K."/>
            <person name="Morin E."/>
            <person name="Salamov A."/>
            <person name="Lipzen A."/>
            <person name="Mereny Z."/>
            <person name="Hegedus B."/>
            <person name="Baldrian P."/>
            <person name="Stursova M."/>
            <person name="Weitz H."/>
            <person name="Taylor A."/>
            <person name="Grigoriev I.V."/>
            <person name="Nagy L.G."/>
            <person name="Martin F."/>
            <person name="Kauserud H."/>
        </authorList>
    </citation>
    <scope>NUCLEOTIDE SEQUENCE</scope>
    <source>
        <strain evidence="2">9284</strain>
    </source>
</reference>
<dbReference type="EMBL" id="JARKIF010000009">
    <property type="protein sequence ID" value="KAJ7630360.1"/>
    <property type="molecule type" value="Genomic_DNA"/>
</dbReference>
<evidence type="ECO:0000313" key="3">
    <source>
        <dbReference type="Proteomes" id="UP001221142"/>
    </source>
</evidence>